<evidence type="ECO:0000313" key="1">
    <source>
        <dbReference type="EMBL" id="KTD85684.1"/>
    </source>
</evidence>
<protein>
    <submittedName>
        <fullName evidence="1">Uncharacterized protein</fullName>
    </submittedName>
</protein>
<dbReference type="EMBL" id="LCZJ02000026">
    <property type="protein sequence ID" value="KTD85684.1"/>
    <property type="molecule type" value="Genomic_DNA"/>
</dbReference>
<dbReference type="AlphaFoldDB" id="A0A0W1AWN5"/>
<organism evidence="1 2">
    <name type="scientific">Paenibacillus etheri</name>
    <dbReference type="NCBI Taxonomy" id="1306852"/>
    <lineage>
        <taxon>Bacteria</taxon>
        <taxon>Bacillati</taxon>
        <taxon>Bacillota</taxon>
        <taxon>Bacilli</taxon>
        <taxon>Bacillales</taxon>
        <taxon>Paenibacillaceae</taxon>
        <taxon>Paenibacillus</taxon>
    </lineage>
</organism>
<dbReference type="Proteomes" id="UP000054709">
    <property type="component" value="Unassembled WGS sequence"/>
</dbReference>
<reference evidence="1 2" key="1">
    <citation type="journal article" date="2015" name="Int. Biodeterior. Biodegradation">
        <title>Physiological and genetic screening methods for the isolation of methyl tert-butyl ether-degrading bacteria for bioremediation purposes.</title>
        <authorList>
            <person name="Guisado I.M."/>
            <person name="Purswani J."/>
            <person name="Gonzalez Lopez J."/>
            <person name="Pozo C."/>
        </authorList>
    </citation>
    <scope>NUCLEOTIDE SEQUENCE [LARGE SCALE GENOMIC DNA]</scope>
    <source>
        <strain evidence="1 2">SH7</strain>
    </source>
</reference>
<evidence type="ECO:0000313" key="2">
    <source>
        <dbReference type="Proteomes" id="UP000054709"/>
    </source>
</evidence>
<accession>A0A0W1AWN5</accession>
<gene>
    <name evidence="1" type="ORF">UQ64_19525</name>
</gene>
<dbReference type="RefSeq" id="WP_060624525.1">
    <property type="nucleotide sequence ID" value="NZ_LCZJ02000026.1"/>
</dbReference>
<name>A0A0W1AWN5_9BACL</name>
<sequence>MGLSLQQALKEVSLSEELKNTTETIFNIFLDRDISIDNLNPSIIRLVSMCLNNKQYSVVGKIQDSVINGTSNTGAQPVAGYRFEDMEGNPYNLRLEDALTIIRLGKVINAKESFTKPYLTGINVDLRTLPHYIVNPSELFNEAEWKIHLEHLSDLRKHLE</sequence>
<comment type="caution">
    <text evidence="1">The sequence shown here is derived from an EMBL/GenBank/DDBJ whole genome shotgun (WGS) entry which is preliminary data.</text>
</comment>
<keyword evidence="2" id="KW-1185">Reference proteome</keyword>
<proteinExistence type="predicted"/>